<evidence type="ECO:0000313" key="5">
    <source>
        <dbReference type="Proteomes" id="UP001296104"/>
    </source>
</evidence>
<comment type="subcellular location">
    <subcellularLocation>
        <location evidence="1">Nucleus</location>
    </subcellularLocation>
</comment>
<comment type="caution">
    <text evidence="4">The sequence shown here is derived from an EMBL/GenBank/DDBJ whole genome shotgun (WGS) entry which is preliminary data.</text>
</comment>
<organism evidence="4 5">
    <name type="scientific">Lecanosticta acicola</name>
    <dbReference type="NCBI Taxonomy" id="111012"/>
    <lineage>
        <taxon>Eukaryota</taxon>
        <taxon>Fungi</taxon>
        <taxon>Dikarya</taxon>
        <taxon>Ascomycota</taxon>
        <taxon>Pezizomycotina</taxon>
        <taxon>Dothideomycetes</taxon>
        <taxon>Dothideomycetidae</taxon>
        <taxon>Mycosphaerellales</taxon>
        <taxon>Mycosphaerellaceae</taxon>
        <taxon>Lecanosticta</taxon>
    </lineage>
</organism>
<dbReference type="GO" id="GO:0006355">
    <property type="term" value="P:regulation of DNA-templated transcription"/>
    <property type="evidence" value="ECO:0007669"/>
    <property type="project" value="InterPro"/>
</dbReference>
<sequence length="518" mass="55334">MARKKSESPVKGLSKASASPLPAAITRSSTRQTTPSAKKAEATTSRSTKSPAKKAASPAKAMTKTTRASPAKKSPARKSPAKVTKSTKNSASPAKAVAPKRGRGRPKKVQIEEEEYEEEKEEEEEVVQSIERSPARSKSPAKQTGRAASKSAARKTAPAKSPSKSPKKLGKTPVLSPARQTSLSSRASPARSSPKAPGRKASSSTARRQADLDEEDIQQFGNSELDDSYDIYENAPLVNHGNITHEAHHIAFPSQRSKVTPRSATARAASTPATSSARKPGRPRKTTEPLDDYEEEEEIERLPPAQTRGTKKPSAVSAPAHLPFGRPSAPGRGHVRSYTNPEFIPDANGHDTDRKNPFFETMPASEIWHRRMPPIFPFGETKRMAEMYSDQINEDLNRSHEEMQAERKNPSRRSGGGGGGGVLETMSNAVGGVTSTIGNLLGAASKQQSRPSSVAAAKGKAPAAATRFNMWELPLLDSEREALASDDDGGNVRAGKRKASASSASASTAASKKRSRVV</sequence>
<feature type="compositionally biased region" description="Acidic residues" evidence="3">
    <location>
        <begin position="112"/>
        <end position="126"/>
    </location>
</feature>
<proteinExistence type="predicted"/>
<feature type="compositionally biased region" description="Low complexity" evidence="3">
    <location>
        <begin position="182"/>
        <end position="196"/>
    </location>
</feature>
<dbReference type="Proteomes" id="UP001296104">
    <property type="component" value="Unassembled WGS sequence"/>
</dbReference>
<keyword evidence="5" id="KW-1185">Reference proteome</keyword>
<feature type="compositionally biased region" description="Low complexity" evidence="3">
    <location>
        <begin position="260"/>
        <end position="278"/>
    </location>
</feature>
<evidence type="ECO:0000256" key="2">
    <source>
        <dbReference type="ARBA" id="ARBA00023242"/>
    </source>
</evidence>
<dbReference type="AlphaFoldDB" id="A0AAI8Z6W7"/>
<dbReference type="PROSITE" id="PS00354">
    <property type="entry name" value="HMGI_Y"/>
    <property type="match status" value="1"/>
</dbReference>
<dbReference type="PRINTS" id="PR00929">
    <property type="entry name" value="ATHOOK"/>
</dbReference>
<dbReference type="GO" id="GO:0003677">
    <property type="term" value="F:DNA binding"/>
    <property type="evidence" value="ECO:0007669"/>
    <property type="project" value="InterPro"/>
</dbReference>
<feature type="compositionally biased region" description="Low complexity" evidence="3">
    <location>
        <begin position="147"/>
        <end position="164"/>
    </location>
</feature>
<feature type="compositionally biased region" description="Low complexity" evidence="3">
    <location>
        <begin position="42"/>
        <end position="73"/>
    </location>
</feature>
<gene>
    <name evidence="4" type="ORF">LECACI_7A008983</name>
</gene>
<feature type="region of interest" description="Disordered" evidence="3">
    <location>
        <begin position="482"/>
        <end position="518"/>
    </location>
</feature>
<feature type="compositionally biased region" description="Basic and acidic residues" evidence="3">
    <location>
        <begin position="395"/>
        <end position="409"/>
    </location>
</feature>
<feature type="region of interest" description="Disordered" evidence="3">
    <location>
        <begin position="443"/>
        <end position="463"/>
    </location>
</feature>
<feature type="compositionally biased region" description="Low complexity" evidence="3">
    <location>
        <begin position="13"/>
        <end position="24"/>
    </location>
</feature>
<feature type="region of interest" description="Disordered" evidence="3">
    <location>
        <begin position="246"/>
        <end position="356"/>
    </location>
</feature>
<accession>A0AAI8Z6W7</accession>
<dbReference type="EMBL" id="CAVMBE010000095">
    <property type="protein sequence ID" value="CAK4033825.1"/>
    <property type="molecule type" value="Genomic_DNA"/>
</dbReference>
<evidence type="ECO:0000313" key="4">
    <source>
        <dbReference type="EMBL" id="CAK4033825.1"/>
    </source>
</evidence>
<feature type="compositionally biased region" description="Acidic residues" evidence="3">
    <location>
        <begin position="289"/>
        <end position="299"/>
    </location>
</feature>
<feature type="compositionally biased region" description="Low complexity" evidence="3">
    <location>
        <begin position="500"/>
        <end position="510"/>
    </location>
</feature>
<dbReference type="GO" id="GO:0005634">
    <property type="term" value="C:nucleus"/>
    <property type="evidence" value="ECO:0007669"/>
    <property type="project" value="UniProtKB-SubCell"/>
</dbReference>
<evidence type="ECO:0000256" key="1">
    <source>
        <dbReference type="ARBA" id="ARBA00004123"/>
    </source>
</evidence>
<feature type="region of interest" description="Disordered" evidence="3">
    <location>
        <begin position="1"/>
        <end position="227"/>
    </location>
</feature>
<feature type="compositionally biased region" description="Polar residues" evidence="3">
    <location>
        <begin position="26"/>
        <end position="36"/>
    </location>
</feature>
<keyword evidence="2" id="KW-0539">Nucleus</keyword>
<evidence type="ECO:0000256" key="3">
    <source>
        <dbReference type="SAM" id="MobiDB-lite"/>
    </source>
</evidence>
<protein>
    <submittedName>
        <fullName evidence="4">Uncharacterized protein</fullName>
    </submittedName>
</protein>
<dbReference type="InterPro" id="IPR017956">
    <property type="entry name" value="AT_hook_DNA-bd_motif"/>
</dbReference>
<reference evidence="4" key="1">
    <citation type="submission" date="2023-11" db="EMBL/GenBank/DDBJ databases">
        <authorList>
            <person name="Alioto T."/>
            <person name="Alioto T."/>
            <person name="Gomez Garrido J."/>
        </authorList>
    </citation>
    <scope>NUCLEOTIDE SEQUENCE</scope>
</reference>
<dbReference type="InterPro" id="IPR000637">
    <property type="entry name" value="HMGI/Y_DNA-bd_CS"/>
</dbReference>
<feature type="region of interest" description="Disordered" evidence="3">
    <location>
        <begin position="391"/>
        <end position="427"/>
    </location>
</feature>
<feature type="compositionally biased region" description="Basic residues" evidence="3">
    <location>
        <begin position="98"/>
        <end position="108"/>
    </location>
</feature>
<name>A0AAI8Z6W7_9PEZI</name>